<dbReference type="InterPro" id="IPR011993">
    <property type="entry name" value="PH-like_dom_sf"/>
</dbReference>
<dbReference type="PANTHER" id="PTHR12752">
    <property type="entry name" value="PHOSPHOINOSITOL 3-PHOSPHATE-BINDING PROTEIN"/>
    <property type="match status" value="1"/>
</dbReference>
<protein>
    <recommendedName>
        <fullName evidence="1">PH domain-containing protein</fullName>
    </recommendedName>
</protein>
<evidence type="ECO:0000313" key="2">
    <source>
        <dbReference type="Ensembl" id="ENSEBUP00000007531.1"/>
    </source>
</evidence>
<dbReference type="Pfam" id="PF00169">
    <property type="entry name" value="PH"/>
    <property type="match status" value="1"/>
</dbReference>
<reference evidence="2" key="1">
    <citation type="submission" date="2025-08" db="UniProtKB">
        <authorList>
            <consortium name="Ensembl"/>
        </authorList>
    </citation>
    <scope>IDENTIFICATION</scope>
</reference>
<dbReference type="AlphaFoldDB" id="A0A8C4NMS6"/>
<dbReference type="Ensembl" id="ENSEBUT00000008016.1">
    <property type="protein sequence ID" value="ENSEBUP00000007531.1"/>
    <property type="gene ID" value="ENSEBUG00000004923.1"/>
</dbReference>
<keyword evidence="3" id="KW-1185">Reference proteome</keyword>
<dbReference type="Gene3D" id="2.30.29.30">
    <property type="entry name" value="Pleckstrin-homology domain (PH domain)/Phosphotyrosine-binding domain (PTB)"/>
    <property type="match status" value="1"/>
</dbReference>
<evidence type="ECO:0000313" key="3">
    <source>
        <dbReference type="Proteomes" id="UP000694388"/>
    </source>
</evidence>
<name>A0A8C4NMS6_EPTBU</name>
<dbReference type="Proteomes" id="UP000694388">
    <property type="component" value="Unplaced"/>
</dbReference>
<proteinExistence type="predicted"/>
<dbReference type="SUPFAM" id="SSF50729">
    <property type="entry name" value="PH domain-like"/>
    <property type="match status" value="1"/>
</dbReference>
<feature type="domain" description="PH" evidence="1">
    <location>
        <begin position="1"/>
        <end position="91"/>
    </location>
</feature>
<organism evidence="2 3">
    <name type="scientific">Eptatretus burgeri</name>
    <name type="common">Inshore hagfish</name>
    <dbReference type="NCBI Taxonomy" id="7764"/>
    <lineage>
        <taxon>Eukaryota</taxon>
        <taxon>Metazoa</taxon>
        <taxon>Chordata</taxon>
        <taxon>Craniata</taxon>
        <taxon>Vertebrata</taxon>
        <taxon>Cyclostomata</taxon>
        <taxon>Myxini</taxon>
        <taxon>Myxiniformes</taxon>
        <taxon>Myxinidae</taxon>
        <taxon>Eptatretinae</taxon>
        <taxon>Eptatretus</taxon>
    </lineage>
</organism>
<sequence>MEKGVRPWQRAWFALPRLEPLVLYMFRAPQDAKAWASLPLPGYKVHTLGGSEDMDMRRTFRMTQSSRELVFAAASEHEAERWVNFLTAAAQGELDAASDVACVFDIPNTEMKGSGQHQPAHRSVSLTLELGVNPNYSSSPHQTSLGVEVPSEQDFGTGDVTGIAEATDLMRKVCVE</sequence>
<evidence type="ECO:0000259" key="1">
    <source>
        <dbReference type="PROSITE" id="PS50003"/>
    </source>
</evidence>
<dbReference type="PANTHER" id="PTHR12752:SF9">
    <property type="entry name" value="KRAMER, ISOFORM I"/>
    <property type="match status" value="1"/>
</dbReference>
<accession>A0A8C4NMS6</accession>
<reference evidence="2" key="2">
    <citation type="submission" date="2025-09" db="UniProtKB">
        <authorList>
            <consortium name="Ensembl"/>
        </authorList>
    </citation>
    <scope>IDENTIFICATION</scope>
</reference>
<dbReference type="PROSITE" id="PS50003">
    <property type="entry name" value="PH_DOMAIN"/>
    <property type="match status" value="1"/>
</dbReference>
<dbReference type="InterPro" id="IPR001849">
    <property type="entry name" value="PH_domain"/>
</dbReference>